<feature type="non-terminal residue" evidence="4">
    <location>
        <position position="329"/>
    </location>
</feature>
<feature type="compositionally biased region" description="Low complexity" evidence="2">
    <location>
        <begin position="307"/>
        <end position="321"/>
    </location>
</feature>
<dbReference type="GO" id="GO:0006508">
    <property type="term" value="P:proteolysis"/>
    <property type="evidence" value="ECO:0007669"/>
    <property type="project" value="InterPro"/>
</dbReference>
<name>A0AAD4QHN2_9AGAM</name>
<keyword evidence="5" id="KW-1185">Reference proteome</keyword>
<comment type="similarity">
    <text evidence="1">Belongs to the peptidase A1 family.</text>
</comment>
<evidence type="ECO:0000256" key="1">
    <source>
        <dbReference type="ARBA" id="ARBA00007447"/>
    </source>
</evidence>
<evidence type="ECO:0000256" key="2">
    <source>
        <dbReference type="SAM" id="MobiDB-lite"/>
    </source>
</evidence>
<dbReference type="EMBL" id="WTXG01000168">
    <property type="protein sequence ID" value="KAI0291221.1"/>
    <property type="molecule type" value="Genomic_DNA"/>
</dbReference>
<proteinExistence type="inferred from homology"/>
<feature type="domain" description="Peptidase A1" evidence="3">
    <location>
        <begin position="1"/>
        <end position="309"/>
    </location>
</feature>
<evidence type="ECO:0000313" key="5">
    <source>
        <dbReference type="Proteomes" id="UP001203297"/>
    </source>
</evidence>
<dbReference type="Gene3D" id="2.40.70.10">
    <property type="entry name" value="Acid Proteases"/>
    <property type="match status" value="2"/>
</dbReference>
<dbReference type="SUPFAM" id="SSF50630">
    <property type="entry name" value="Acid proteases"/>
    <property type="match status" value="1"/>
</dbReference>
<sequence length="329" mass="35501">SWDLWVTGPVHNATDTGVNTSISFAIGADQGTCPVKKAELNILGYTIPEQAFMEVASDDPDQAGRGLIGLSPNSGSLIYAALGNQSSADSPFDRIFREYPSTPQFFTFHLGRHNLTVGDQKNTGELTLGSVLPQYQDVTNQPKVEVFVLPDEFAIYQHWVVFLDPDGIIGPNGPIKLKSNITNNGTLVSLVDTGFTLAQLPQYVNGEIYSGLKGAKLENVTGLGGELWTFDCDQAPNVTISLGGQLYPVHPLDSSRVFIEDNNKTICFGAFQPRIPGANDPTYDMILGESFLTNTYVLVNYGNLTDSNSTSTSNSNSNSTDPLTYSSSP</sequence>
<dbReference type="InterPro" id="IPR033121">
    <property type="entry name" value="PEPTIDASE_A1"/>
</dbReference>
<organism evidence="4 5">
    <name type="scientific">Multifurca ochricompacta</name>
    <dbReference type="NCBI Taxonomy" id="376703"/>
    <lineage>
        <taxon>Eukaryota</taxon>
        <taxon>Fungi</taxon>
        <taxon>Dikarya</taxon>
        <taxon>Basidiomycota</taxon>
        <taxon>Agaricomycotina</taxon>
        <taxon>Agaricomycetes</taxon>
        <taxon>Russulales</taxon>
        <taxon>Russulaceae</taxon>
        <taxon>Multifurca</taxon>
    </lineage>
</organism>
<protein>
    <submittedName>
        <fullName evidence="4">Aspartic peptidase domain-containing protein</fullName>
    </submittedName>
</protein>
<dbReference type="PANTHER" id="PTHR47966:SF51">
    <property type="entry name" value="BETA-SITE APP-CLEAVING ENZYME, ISOFORM A-RELATED"/>
    <property type="match status" value="1"/>
</dbReference>
<comment type="caution">
    <text evidence="4">The sequence shown here is derived from an EMBL/GenBank/DDBJ whole genome shotgun (WGS) entry which is preliminary data.</text>
</comment>
<dbReference type="InterPro" id="IPR021109">
    <property type="entry name" value="Peptidase_aspartic_dom_sf"/>
</dbReference>
<evidence type="ECO:0000259" key="3">
    <source>
        <dbReference type="PROSITE" id="PS51767"/>
    </source>
</evidence>
<gene>
    <name evidence="4" type="ORF">B0F90DRAFT_1649860</name>
</gene>
<dbReference type="Pfam" id="PF00026">
    <property type="entry name" value="Asp"/>
    <property type="match status" value="1"/>
</dbReference>
<feature type="region of interest" description="Disordered" evidence="2">
    <location>
        <begin position="307"/>
        <end position="329"/>
    </location>
</feature>
<dbReference type="InterPro" id="IPR001461">
    <property type="entry name" value="Aspartic_peptidase_A1"/>
</dbReference>
<reference evidence="4" key="1">
    <citation type="journal article" date="2022" name="New Phytol.">
        <title>Evolutionary transition to the ectomycorrhizal habit in the genomes of a hyperdiverse lineage of mushroom-forming fungi.</title>
        <authorList>
            <person name="Looney B."/>
            <person name="Miyauchi S."/>
            <person name="Morin E."/>
            <person name="Drula E."/>
            <person name="Courty P.E."/>
            <person name="Kohler A."/>
            <person name="Kuo A."/>
            <person name="LaButti K."/>
            <person name="Pangilinan J."/>
            <person name="Lipzen A."/>
            <person name="Riley R."/>
            <person name="Andreopoulos W."/>
            <person name="He G."/>
            <person name="Johnson J."/>
            <person name="Nolan M."/>
            <person name="Tritt A."/>
            <person name="Barry K.W."/>
            <person name="Grigoriev I.V."/>
            <person name="Nagy L.G."/>
            <person name="Hibbett D."/>
            <person name="Henrissat B."/>
            <person name="Matheny P.B."/>
            <person name="Labbe J."/>
            <person name="Martin F.M."/>
        </authorList>
    </citation>
    <scope>NUCLEOTIDE SEQUENCE</scope>
    <source>
        <strain evidence="4">BPL690</strain>
    </source>
</reference>
<dbReference type="AlphaFoldDB" id="A0AAD4QHN2"/>
<accession>A0AAD4QHN2</accession>
<dbReference type="Proteomes" id="UP001203297">
    <property type="component" value="Unassembled WGS sequence"/>
</dbReference>
<dbReference type="PANTHER" id="PTHR47966">
    <property type="entry name" value="BETA-SITE APP-CLEAVING ENZYME, ISOFORM A-RELATED"/>
    <property type="match status" value="1"/>
</dbReference>
<dbReference type="PROSITE" id="PS51767">
    <property type="entry name" value="PEPTIDASE_A1"/>
    <property type="match status" value="1"/>
</dbReference>
<evidence type="ECO:0000313" key="4">
    <source>
        <dbReference type="EMBL" id="KAI0291221.1"/>
    </source>
</evidence>
<dbReference type="GO" id="GO:0004190">
    <property type="term" value="F:aspartic-type endopeptidase activity"/>
    <property type="evidence" value="ECO:0007669"/>
    <property type="project" value="InterPro"/>
</dbReference>